<dbReference type="AlphaFoldDB" id="A0A4Z2IFL0"/>
<comment type="caution">
    <text evidence="1">The sequence shown here is derived from an EMBL/GenBank/DDBJ whole genome shotgun (WGS) entry which is preliminary data.</text>
</comment>
<keyword evidence="2" id="KW-1185">Reference proteome</keyword>
<gene>
    <name evidence="1" type="ORF">EYF80_012892</name>
</gene>
<organism evidence="1 2">
    <name type="scientific">Liparis tanakae</name>
    <name type="common">Tanaka's snailfish</name>
    <dbReference type="NCBI Taxonomy" id="230148"/>
    <lineage>
        <taxon>Eukaryota</taxon>
        <taxon>Metazoa</taxon>
        <taxon>Chordata</taxon>
        <taxon>Craniata</taxon>
        <taxon>Vertebrata</taxon>
        <taxon>Euteleostomi</taxon>
        <taxon>Actinopterygii</taxon>
        <taxon>Neopterygii</taxon>
        <taxon>Teleostei</taxon>
        <taxon>Neoteleostei</taxon>
        <taxon>Acanthomorphata</taxon>
        <taxon>Eupercaria</taxon>
        <taxon>Perciformes</taxon>
        <taxon>Cottioidei</taxon>
        <taxon>Cottales</taxon>
        <taxon>Liparidae</taxon>
        <taxon>Liparis</taxon>
    </lineage>
</organism>
<reference evidence="1 2" key="1">
    <citation type="submission" date="2019-03" db="EMBL/GenBank/DDBJ databases">
        <title>First draft genome of Liparis tanakae, snailfish: a comprehensive survey of snailfish specific genes.</title>
        <authorList>
            <person name="Kim W."/>
            <person name="Song I."/>
            <person name="Jeong J.-H."/>
            <person name="Kim D."/>
            <person name="Kim S."/>
            <person name="Ryu S."/>
            <person name="Song J.Y."/>
            <person name="Lee S.K."/>
        </authorList>
    </citation>
    <scope>NUCLEOTIDE SEQUENCE [LARGE SCALE GENOMIC DNA]</scope>
    <source>
        <tissue evidence="1">Muscle</tissue>
    </source>
</reference>
<proteinExistence type="predicted"/>
<evidence type="ECO:0000313" key="2">
    <source>
        <dbReference type="Proteomes" id="UP000314294"/>
    </source>
</evidence>
<accession>A0A4Z2IFL0</accession>
<evidence type="ECO:0000313" key="1">
    <source>
        <dbReference type="EMBL" id="TNN76839.1"/>
    </source>
</evidence>
<protein>
    <submittedName>
        <fullName evidence="1">Uncharacterized protein</fullName>
    </submittedName>
</protein>
<dbReference type="Proteomes" id="UP000314294">
    <property type="component" value="Unassembled WGS sequence"/>
</dbReference>
<name>A0A4Z2IFL0_9TELE</name>
<sequence>MRFKSFETGTHPPSLLSPVPEVCAGIRFPAVSLLLAASFLPADETRSATDCVASTPPPETLL</sequence>
<dbReference type="EMBL" id="SRLO01000089">
    <property type="protein sequence ID" value="TNN76839.1"/>
    <property type="molecule type" value="Genomic_DNA"/>
</dbReference>